<comment type="cofactor">
    <cofactor evidence="1">
        <name>Mg(2+)</name>
        <dbReference type="ChEBI" id="CHEBI:18420"/>
    </cofactor>
</comment>
<name>A0A075G0G5_9EURY</name>
<dbReference type="SUPFAM" id="SSF53067">
    <property type="entry name" value="Actin-like ATPase domain"/>
    <property type="match status" value="1"/>
</dbReference>
<keyword evidence="3" id="KW-0862">Zinc</keyword>
<dbReference type="PROSITE" id="PS01125">
    <property type="entry name" value="ROK"/>
    <property type="match status" value="1"/>
</dbReference>
<proteinExistence type="predicted"/>
<evidence type="ECO:0000313" key="7">
    <source>
        <dbReference type="EMBL" id="AIE95281.1"/>
    </source>
</evidence>
<keyword evidence="2" id="KW-0479">Metal-binding</keyword>
<dbReference type="InterPro" id="IPR049874">
    <property type="entry name" value="ROK_cs"/>
</dbReference>
<organism evidence="7">
    <name type="scientific">uncultured marine group II/III euryarchaeote AD1000_61_A07</name>
    <dbReference type="NCBI Taxonomy" id="1457792"/>
    <lineage>
        <taxon>Archaea</taxon>
        <taxon>Methanobacteriati</taxon>
        <taxon>Methanobacteriota</taxon>
        <taxon>environmental samples</taxon>
    </lineage>
</organism>
<evidence type="ECO:0000256" key="2">
    <source>
        <dbReference type="ARBA" id="ARBA00022723"/>
    </source>
</evidence>
<dbReference type="AlphaFoldDB" id="A0A075G0G5"/>
<evidence type="ECO:0000256" key="6">
    <source>
        <dbReference type="ARBA" id="ARBA00048451"/>
    </source>
</evidence>
<dbReference type="Gene3D" id="3.30.420.40">
    <property type="match status" value="2"/>
</dbReference>
<dbReference type="InterPro" id="IPR043129">
    <property type="entry name" value="ATPase_NBD"/>
</dbReference>
<keyword evidence="7" id="KW-0808">Transferase</keyword>
<dbReference type="CDD" id="cd24067">
    <property type="entry name" value="ASKHA_NBD_ROK_BsFRK-like"/>
    <property type="match status" value="1"/>
</dbReference>
<dbReference type="EMBL" id="KF900445">
    <property type="protein sequence ID" value="AIE95281.1"/>
    <property type="molecule type" value="Genomic_DNA"/>
</dbReference>
<comment type="catalytic activity">
    <reaction evidence="6">
        <text>D-fructose + ATP = D-fructose 6-phosphate + ADP + H(+)</text>
        <dbReference type="Rhea" id="RHEA:16125"/>
        <dbReference type="ChEBI" id="CHEBI:15378"/>
        <dbReference type="ChEBI" id="CHEBI:30616"/>
        <dbReference type="ChEBI" id="CHEBI:37721"/>
        <dbReference type="ChEBI" id="CHEBI:61527"/>
        <dbReference type="ChEBI" id="CHEBI:456216"/>
        <dbReference type="EC" id="2.7.1.4"/>
    </reaction>
</comment>
<keyword evidence="4" id="KW-0460">Magnesium</keyword>
<dbReference type="InterPro" id="IPR000600">
    <property type="entry name" value="ROK"/>
</dbReference>
<dbReference type="GO" id="GO:0008865">
    <property type="term" value="F:fructokinase activity"/>
    <property type="evidence" value="ECO:0007669"/>
    <property type="project" value="UniProtKB-EC"/>
</dbReference>
<protein>
    <recommendedName>
        <fullName evidence="5">fructokinase</fullName>
        <ecNumber evidence="5">2.7.1.4</ecNumber>
    </recommendedName>
</protein>
<dbReference type="EC" id="2.7.1.4" evidence="5"/>
<evidence type="ECO:0000256" key="3">
    <source>
        <dbReference type="ARBA" id="ARBA00022833"/>
    </source>
</evidence>
<dbReference type="Pfam" id="PF00480">
    <property type="entry name" value="ROK"/>
    <property type="match status" value="1"/>
</dbReference>
<dbReference type="PANTHER" id="PTHR42742">
    <property type="entry name" value="TRANSCRIPTIONAL REPRESSOR MPRA"/>
    <property type="match status" value="1"/>
</dbReference>
<reference evidence="7" key="1">
    <citation type="journal article" date="2014" name="Genome Biol. Evol.">
        <title>Pangenome evidence for extensive interdomain horizontal transfer affecting lineage core and shell genes in uncultured planktonic thaumarchaeota and euryarchaeota.</title>
        <authorList>
            <person name="Deschamps P."/>
            <person name="Zivanovic Y."/>
            <person name="Moreira D."/>
            <person name="Rodriguez-Valera F."/>
            <person name="Lopez-Garcia P."/>
        </authorList>
    </citation>
    <scope>NUCLEOTIDE SEQUENCE</scope>
</reference>
<evidence type="ECO:0000256" key="5">
    <source>
        <dbReference type="ARBA" id="ARBA00038887"/>
    </source>
</evidence>
<dbReference type="PANTHER" id="PTHR42742:SF3">
    <property type="entry name" value="FRUCTOKINASE"/>
    <property type="match status" value="1"/>
</dbReference>
<evidence type="ECO:0000256" key="1">
    <source>
        <dbReference type="ARBA" id="ARBA00001946"/>
    </source>
</evidence>
<dbReference type="GO" id="GO:0046872">
    <property type="term" value="F:metal ion binding"/>
    <property type="evidence" value="ECO:0007669"/>
    <property type="project" value="UniProtKB-KW"/>
</dbReference>
<gene>
    <name evidence="7" type="primary">scrK</name>
</gene>
<keyword evidence="7" id="KW-0418">Kinase</keyword>
<evidence type="ECO:0000256" key="4">
    <source>
        <dbReference type="ARBA" id="ARBA00022842"/>
    </source>
</evidence>
<sequence length="276" mass="29782">MIGGIELGGTKCIAAIAEKPNSIIDTIRIPTSTPEKTLSDIFDFFRSYELKSLGIATFGPVCLDSSSEKYGTILSDTKEDWLGANVLSFFKQQYSFPITVDTDVNASAIAEFEYGSGKKFNSLVYLTVGTGIGGGAIINGQPLHGNLHPEMGHIIIDDEEEGICRIHTNCLEGLASGPAIEKRWKISPQDLPSDHEAWNLEAKYLARGLSSIIYLLSPEIIVIGGGVMKQTQLLDMIKTETSKLLNCFVPLPQISPPKLGDYTGVTGALKIANSSI</sequence>
<accession>A0A075G0G5</accession>
<dbReference type="InterPro" id="IPR051804">
    <property type="entry name" value="Carb_Metab_Reg_Kinase/Isom"/>
</dbReference>